<evidence type="ECO:0000256" key="2">
    <source>
        <dbReference type="ARBA" id="ARBA00022475"/>
    </source>
</evidence>
<evidence type="ECO:0000313" key="9">
    <source>
        <dbReference type="EMBL" id="SFV85761.1"/>
    </source>
</evidence>
<keyword evidence="2" id="KW-1003">Cell membrane</keyword>
<dbReference type="NCBIfam" id="TIGR01695">
    <property type="entry name" value="murJ_mviN"/>
    <property type="match status" value="1"/>
</dbReference>
<dbReference type="InterPro" id="IPR004268">
    <property type="entry name" value="MurJ"/>
</dbReference>
<dbReference type="GO" id="GO:0034204">
    <property type="term" value="P:lipid translocation"/>
    <property type="evidence" value="ECO:0007669"/>
    <property type="project" value="TreeGrafter"/>
</dbReference>
<dbReference type="GO" id="GO:0009252">
    <property type="term" value="P:peptidoglycan biosynthetic process"/>
    <property type="evidence" value="ECO:0007669"/>
    <property type="project" value="UniProtKB-KW"/>
</dbReference>
<evidence type="ECO:0000256" key="6">
    <source>
        <dbReference type="ARBA" id="ARBA00022989"/>
    </source>
</evidence>
<evidence type="ECO:0000256" key="4">
    <source>
        <dbReference type="ARBA" id="ARBA00022960"/>
    </source>
</evidence>
<name>A0A1W1DVT5_9ZZZZ</name>
<dbReference type="InterPro" id="IPR051050">
    <property type="entry name" value="Lipid_II_flippase_MurJ/MviN"/>
</dbReference>
<evidence type="ECO:0000256" key="1">
    <source>
        <dbReference type="ARBA" id="ARBA00004651"/>
    </source>
</evidence>
<comment type="subcellular location">
    <subcellularLocation>
        <location evidence="1">Cell membrane</location>
        <topology evidence="1">Multi-pass membrane protein</topology>
    </subcellularLocation>
</comment>
<dbReference type="EMBL" id="FPHX01000216">
    <property type="protein sequence ID" value="SFV85761.1"/>
    <property type="molecule type" value="Genomic_DNA"/>
</dbReference>
<dbReference type="GO" id="GO:0005886">
    <property type="term" value="C:plasma membrane"/>
    <property type="evidence" value="ECO:0007669"/>
    <property type="project" value="UniProtKB-SubCell"/>
</dbReference>
<feature type="transmembrane region" description="Helical" evidence="8">
    <location>
        <begin position="316"/>
        <end position="337"/>
    </location>
</feature>
<feature type="transmembrane region" description="Helical" evidence="8">
    <location>
        <begin position="477"/>
        <end position="502"/>
    </location>
</feature>
<dbReference type="GO" id="GO:0008360">
    <property type="term" value="P:regulation of cell shape"/>
    <property type="evidence" value="ECO:0007669"/>
    <property type="project" value="UniProtKB-KW"/>
</dbReference>
<gene>
    <name evidence="9" type="ORF">MNB_SUP05-9-401</name>
</gene>
<evidence type="ECO:0000256" key="7">
    <source>
        <dbReference type="ARBA" id="ARBA00023136"/>
    </source>
</evidence>
<evidence type="ECO:0000256" key="8">
    <source>
        <dbReference type="SAM" id="Phobius"/>
    </source>
</evidence>
<evidence type="ECO:0000256" key="5">
    <source>
        <dbReference type="ARBA" id="ARBA00022984"/>
    </source>
</evidence>
<dbReference type="PANTHER" id="PTHR47019:SF1">
    <property type="entry name" value="LIPID II FLIPPASE MURJ"/>
    <property type="match status" value="1"/>
</dbReference>
<dbReference type="PRINTS" id="PR01806">
    <property type="entry name" value="VIRFACTRMVIN"/>
</dbReference>
<keyword evidence="7 8" id="KW-0472">Membrane</keyword>
<dbReference type="GO" id="GO:0015648">
    <property type="term" value="F:lipid-linked peptidoglycan transporter activity"/>
    <property type="evidence" value="ECO:0007669"/>
    <property type="project" value="TreeGrafter"/>
</dbReference>
<feature type="transmembrane region" description="Helical" evidence="8">
    <location>
        <begin position="239"/>
        <end position="265"/>
    </location>
</feature>
<evidence type="ECO:0000256" key="3">
    <source>
        <dbReference type="ARBA" id="ARBA00022692"/>
    </source>
</evidence>
<feature type="transmembrane region" description="Helical" evidence="8">
    <location>
        <begin position="389"/>
        <end position="407"/>
    </location>
</feature>
<feature type="transmembrane region" description="Helical" evidence="8">
    <location>
        <begin position="190"/>
        <end position="213"/>
    </location>
</feature>
<feature type="transmembrane region" description="Helical" evidence="8">
    <location>
        <begin position="93"/>
        <end position="119"/>
    </location>
</feature>
<feature type="transmembrane region" description="Helical" evidence="8">
    <location>
        <begin position="413"/>
        <end position="432"/>
    </location>
</feature>
<sequence>MDKSFLKSSSIVTAMTFLSRILGLVRDYFIARYFGANGFTDAFLVAFRIPNFLRRLFGEGAFSQAFVPILAEVKANHDEAEVQNVINHIGTKFLTVLIIITVITVVIAPLVIFMFAWGFYFDADSTKFDLASNMLRITFPYLLLISLTAFAGSILNTYDKFAVPAFTPVLLNISMILSAVYLSQHLETPIMALAWGVLIGGIVQLLFQIPFLIKIKKLPRLARGDHPSVKTLKKRMLPALFGVSVSQINLLIDTMIATVLVSGSVSWLYYSDRLLELPLALIGIALATVALAKLSKHFSNKDEKKFTRTINYALKIGLLLGAPACAGLVLLAEPLIITLFQYDKFDAFAAHMSALSLIAYGSGLLAFIVVKILAPVFLSRGDTRTPVKVGVIAMVSNVFLNIIFAYYFAHVGLAVATSISAVINASLLYYYLKKQSIYQFSNDLIKLFLKVLLASFIMVVFILNFSNDISFYLENSVWQRITSVAITIVASAVLYFACLRLLGIRMKQL</sequence>
<dbReference type="AlphaFoldDB" id="A0A1W1DVT5"/>
<dbReference type="PIRSF" id="PIRSF002869">
    <property type="entry name" value="MviN"/>
    <property type="match status" value="1"/>
</dbReference>
<dbReference type="CDD" id="cd13123">
    <property type="entry name" value="MATE_MurJ_like"/>
    <property type="match status" value="1"/>
</dbReference>
<feature type="transmembrane region" description="Helical" evidence="8">
    <location>
        <begin position="165"/>
        <end position="184"/>
    </location>
</feature>
<keyword evidence="6 8" id="KW-1133">Transmembrane helix</keyword>
<keyword evidence="5" id="KW-0573">Peptidoglycan synthesis</keyword>
<feature type="transmembrane region" description="Helical" evidence="8">
    <location>
        <begin position="357"/>
        <end position="377"/>
    </location>
</feature>
<organism evidence="9">
    <name type="scientific">hydrothermal vent metagenome</name>
    <dbReference type="NCBI Taxonomy" id="652676"/>
    <lineage>
        <taxon>unclassified sequences</taxon>
        <taxon>metagenomes</taxon>
        <taxon>ecological metagenomes</taxon>
    </lineage>
</organism>
<keyword evidence="4" id="KW-0133">Cell shape</keyword>
<accession>A0A1W1DVT5</accession>
<feature type="transmembrane region" description="Helical" evidence="8">
    <location>
        <begin position="139"/>
        <end position="158"/>
    </location>
</feature>
<feature type="transmembrane region" description="Helical" evidence="8">
    <location>
        <begin position="444"/>
        <end position="465"/>
    </location>
</feature>
<dbReference type="Pfam" id="PF03023">
    <property type="entry name" value="MurJ"/>
    <property type="match status" value="1"/>
</dbReference>
<proteinExistence type="inferred from homology"/>
<dbReference type="HAMAP" id="MF_02078">
    <property type="entry name" value="MurJ_MviN"/>
    <property type="match status" value="1"/>
</dbReference>
<protein>
    <submittedName>
        <fullName evidence="9">Proposed peptidoglycan lipid II flippase MurJ</fullName>
    </submittedName>
</protein>
<reference evidence="9" key="1">
    <citation type="submission" date="2016-10" db="EMBL/GenBank/DDBJ databases">
        <authorList>
            <person name="de Groot N.N."/>
        </authorList>
    </citation>
    <scope>NUCLEOTIDE SEQUENCE</scope>
</reference>
<dbReference type="PANTHER" id="PTHR47019">
    <property type="entry name" value="LIPID II FLIPPASE MURJ"/>
    <property type="match status" value="1"/>
</dbReference>
<feature type="transmembrane region" description="Helical" evidence="8">
    <location>
        <begin position="277"/>
        <end position="295"/>
    </location>
</feature>
<keyword evidence="3 8" id="KW-0812">Transmembrane</keyword>